<reference evidence="2 3" key="1">
    <citation type="submission" date="2020-04" db="EMBL/GenBank/DDBJ databases">
        <authorList>
            <person name="De Canck E."/>
        </authorList>
    </citation>
    <scope>NUCLEOTIDE SEQUENCE [LARGE SCALE GENOMIC DNA]</scope>
    <source>
        <strain evidence="2 3">LMG 26788</strain>
    </source>
</reference>
<feature type="chain" id="PRO_5028906560" description="Ankyrin repeat domain-containing protein" evidence="1">
    <location>
        <begin position="20"/>
        <end position="54"/>
    </location>
</feature>
<name>A0A6S7BSZ9_9BURK</name>
<sequence length="54" mass="5608">MSIVRLWRRFLATALLAMAEGGAAARGDAGAELLRATSQDDPARVQALLAAGAR</sequence>
<evidence type="ECO:0008006" key="4">
    <source>
        <dbReference type="Google" id="ProtNLM"/>
    </source>
</evidence>
<keyword evidence="3" id="KW-1185">Reference proteome</keyword>
<dbReference type="Proteomes" id="UP000494203">
    <property type="component" value="Unassembled WGS sequence"/>
</dbReference>
<dbReference type="EMBL" id="CADIKZ010000001">
    <property type="protein sequence ID" value="CAB3816930.1"/>
    <property type="molecule type" value="Genomic_DNA"/>
</dbReference>
<evidence type="ECO:0000313" key="2">
    <source>
        <dbReference type="EMBL" id="CAB3816930.1"/>
    </source>
</evidence>
<proteinExistence type="predicted"/>
<dbReference type="RefSeq" id="WP_175139711.1">
    <property type="nucleotide sequence ID" value="NZ_CADIKZ010000001.1"/>
</dbReference>
<protein>
    <recommendedName>
        <fullName evidence="4">Ankyrin repeat domain-containing protein</fullName>
    </recommendedName>
</protein>
<evidence type="ECO:0000313" key="3">
    <source>
        <dbReference type="Proteomes" id="UP000494203"/>
    </source>
</evidence>
<keyword evidence="1" id="KW-0732">Signal</keyword>
<organism evidence="2 3">
    <name type="scientific">Achromobacter pulmonis</name>
    <dbReference type="NCBI Taxonomy" id="1389932"/>
    <lineage>
        <taxon>Bacteria</taxon>
        <taxon>Pseudomonadati</taxon>
        <taxon>Pseudomonadota</taxon>
        <taxon>Betaproteobacteria</taxon>
        <taxon>Burkholderiales</taxon>
        <taxon>Alcaligenaceae</taxon>
        <taxon>Achromobacter</taxon>
    </lineage>
</organism>
<accession>A0A6S7BSZ9</accession>
<evidence type="ECO:0000256" key="1">
    <source>
        <dbReference type="SAM" id="SignalP"/>
    </source>
</evidence>
<feature type="signal peptide" evidence="1">
    <location>
        <begin position="1"/>
        <end position="19"/>
    </location>
</feature>
<gene>
    <name evidence="2" type="ORF">LMG26788_00063</name>
</gene>
<dbReference type="AlphaFoldDB" id="A0A6S7BSZ9"/>